<gene>
    <name evidence="1" type="ORF">S01H1_04520</name>
</gene>
<proteinExistence type="predicted"/>
<organism evidence="1">
    <name type="scientific">marine sediment metagenome</name>
    <dbReference type="NCBI Taxonomy" id="412755"/>
    <lineage>
        <taxon>unclassified sequences</taxon>
        <taxon>metagenomes</taxon>
        <taxon>ecological metagenomes</taxon>
    </lineage>
</organism>
<name>X0SUV5_9ZZZZ</name>
<dbReference type="EMBL" id="BARS01002384">
    <property type="protein sequence ID" value="GAF84774.1"/>
    <property type="molecule type" value="Genomic_DNA"/>
</dbReference>
<protein>
    <submittedName>
        <fullName evidence="1">Uncharacterized protein</fullName>
    </submittedName>
</protein>
<comment type="caution">
    <text evidence="1">The sequence shown here is derived from an EMBL/GenBank/DDBJ whole genome shotgun (WGS) entry which is preliminary data.</text>
</comment>
<sequence>MNARKWRYFHYIGNKIALTQLRKKLYKTTKEE</sequence>
<dbReference type="AlphaFoldDB" id="X0SUV5"/>
<evidence type="ECO:0000313" key="1">
    <source>
        <dbReference type="EMBL" id="GAF84774.1"/>
    </source>
</evidence>
<accession>X0SUV5</accession>
<reference evidence="1" key="1">
    <citation type="journal article" date="2014" name="Front. Microbiol.">
        <title>High frequency of phylogenetically diverse reductive dehalogenase-homologous genes in deep subseafloor sedimentary metagenomes.</title>
        <authorList>
            <person name="Kawai M."/>
            <person name="Futagami T."/>
            <person name="Toyoda A."/>
            <person name="Takaki Y."/>
            <person name="Nishi S."/>
            <person name="Hori S."/>
            <person name="Arai W."/>
            <person name="Tsubouchi T."/>
            <person name="Morono Y."/>
            <person name="Uchiyama I."/>
            <person name="Ito T."/>
            <person name="Fujiyama A."/>
            <person name="Inagaki F."/>
            <person name="Takami H."/>
        </authorList>
    </citation>
    <scope>NUCLEOTIDE SEQUENCE</scope>
    <source>
        <strain evidence="1">Expedition CK06-06</strain>
    </source>
</reference>
<feature type="non-terminal residue" evidence="1">
    <location>
        <position position="32"/>
    </location>
</feature>